<proteinExistence type="predicted"/>
<dbReference type="RefSeq" id="WP_067544636.1">
    <property type="nucleotide sequence ID" value="NZ_CP012836.1"/>
</dbReference>
<sequence>MRVVYWIALGFLFLFQGCRTPFDPEIPARNNSLLVVEGYLDTEGKKSELKLSKTVSLGSETTFSPEVNASVQLVSSNGQTFGLEETAPGTYIFESDIEESNTYILEIILRNGDRFQSESLQPIITPEILDIGFQKDEEGVEVFISTKGDDNADDFLWTYEEAWIYRPRIRVPYIYDERIRDVRDRSDEEQIALCFKRERSPDILLETSSRFQEQVVFKKTITEIPTGNERIMERYSILVSQKAIEQDAVKFWEILKKNTEDIGSIFSPLPSLIGGNVYSVDDQSIPVIGQVSLGVVRERRIYINLTDVSPWGYLDPQFNNCIIEQEAVLKEFYDPIFTNPEVLPARPLIPPGGTVILGYFATDKRCADCTLYASRVKPDFWEDE</sequence>
<evidence type="ECO:0000313" key="1">
    <source>
        <dbReference type="EMBL" id="AMQ55899.1"/>
    </source>
</evidence>
<dbReference type="STRING" id="1727163.AO498_05710"/>
<accession>A0A142EL94</accession>
<dbReference type="KEGG" id="alm:AO498_05710"/>
<gene>
    <name evidence="1" type="ORF">AO498_05710</name>
</gene>
<evidence type="ECO:0000313" key="2">
    <source>
        <dbReference type="Proteomes" id="UP000073816"/>
    </source>
</evidence>
<dbReference type="PATRIC" id="fig|1727163.4.peg.1186"/>
<dbReference type="OrthoDB" id="1062680at2"/>
<evidence type="ECO:0008006" key="3">
    <source>
        <dbReference type="Google" id="ProtNLM"/>
    </source>
</evidence>
<dbReference type="PROSITE" id="PS51257">
    <property type="entry name" value="PROKAR_LIPOPROTEIN"/>
    <property type="match status" value="1"/>
</dbReference>
<dbReference type="InterPro" id="IPR025345">
    <property type="entry name" value="DUF4249"/>
</dbReference>
<keyword evidence="2" id="KW-1185">Reference proteome</keyword>
<dbReference type="EMBL" id="CP012836">
    <property type="protein sequence ID" value="AMQ55899.1"/>
    <property type="molecule type" value="Genomic_DNA"/>
</dbReference>
<dbReference type="Pfam" id="PF14054">
    <property type="entry name" value="DUF4249"/>
    <property type="match status" value="1"/>
</dbReference>
<reference evidence="1 2" key="2">
    <citation type="journal article" date="2016" name="Genome Announc.">
        <title>Complete Genome Sequence of Algoriphagus sp. Strain M8-2, Isolated from a Brackish Lake.</title>
        <authorList>
            <person name="Muraguchi Y."/>
            <person name="Kushimoto K."/>
            <person name="Ohtsubo Y."/>
            <person name="Suzuki T."/>
            <person name="Dohra H."/>
            <person name="Kimbara K."/>
            <person name="Shintani M."/>
        </authorList>
    </citation>
    <scope>NUCLEOTIDE SEQUENCE [LARGE SCALE GENOMIC DNA]</scope>
    <source>
        <strain evidence="1 2">M8-2</strain>
    </source>
</reference>
<name>A0A142EL94_9BACT</name>
<dbReference type="AlphaFoldDB" id="A0A142EL94"/>
<reference evidence="2" key="1">
    <citation type="submission" date="2015-09" db="EMBL/GenBank/DDBJ databases">
        <title>Complete sequence of Algoriphagus sp. M8-2.</title>
        <authorList>
            <person name="Shintani M."/>
        </authorList>
    </citation>
    <scope>NUCLEOTIDE SEQUENCE [LARGE SCALE GENOMIC DNA]</scope>
    <source>
        <strain evidence="2">M8-2</strain>
    </source>
</reference>
<protein>
    <recommendedName>
        <fullName evidence="3">DUF4249 domain-containing protein</fullName>
    </recommendedName>
</protein>
<dbReference type="Proteomes" id="UP000073816">
    <property type="component" value="Chromosome"/>
</dbReference>
<organism evidence="1 2">
    <name type="scientific">Algoriphagus sanaruensis</name>
    <dbReference type="NCBI Taxonomy" id="1727163"/>
    <lineage>
        <taxon>Bacteria</taxon>
        <taxon>Pseudomonadati</taxon>
        <taxon>Bacteroidota</taxon>
        <taxon>Cytophagia</taxon>
        <taxon>Cytophagales</taxon>
        <taxon>Cyclobacteriaceae</taxon>
        <taxon>Algoriphagus</taxon>
    </lineage>
</organism>